<reference evidence="3" key="1">
    <citation type="journal article" date="2014" name="Science">
        <title>Ancient hybridizations among the ancestral genomes of bread wheat.</title>
        <authorList>
            <consortium name="International Wheat Genome Sequencing Consortium,"/>
            <person name="Marcussen T."/>
            <person name="Sandve S.R."/>
            <person name="Heier L."/>
            <person name="Spannagl M."/>
            <person name="Pfeifer M."/>
            <person name="Jakobsen K.S."/>
            <person name="Wulff B.B."/>
            <person name="Steuernagel B."/>
            <person name="Mayer K.F."/>
            <person name="Olsen O.A."/>
        </authorList>
    </citation>
    <scope>NUCLEOTIDE SEQUENCE [LARGE SCALE GENOMIC DNA]</scope>
    <source>
        <strain evidence="3">cv. AL8/78</strain>
    </source>
</reference>
<feature type="compositionally biased region" description="Low complexity" evidence="1">
    <location>
        <begin position="29"/>
        <end position="41"/>
    </location>
</feature>
<evidence type="ECO:0000313" key="3">
    <source>
        <dbReference type="Proteomes" id="UP000015105"/>
    </source>
</evidence>
<dbReference type="EnsemblPlants" id="AET7Gv20653700.1">
    <property type="protein sequence ID" value="AET7Gv20653700.1"/>
    <property type="gene ID" value="AET7Gv20653700"/>
</dbReference>
<reference evidence="3" key="2">
    <citation type="journal article" date="2017" name="Nat. Plants">
        <title>The Aegilops tauschii genome reveals multiple impacts of transposons.</title>
        <authorList>
            <person name="Zhao G."/>
            <person name="Zou C."/>
            <person name="Li K."/>
            <person name="Wang K."/>
            <person name="Li T."/>
            <person name="Gao L."/>
            <person name="Zhang X."/>
            <person name="Wang H."/>
            <person name="Yang Z."/>
            <person name="Liu X."/>
            <person name="Jiang W."/>
            <person name="Mao L."/>
            <person name="Kong X."/>
            <person name="Jiao Y."/>
            <person name="Jia J."/>
        </authorList>
    </citation>
    <scope>NUCLEOTIDE SEQUENCE [LARGE SCALE GENOMIC DNA]</scope>
    <source>
        <strain evidence="3">cv. AL8/78</strain>
    </source>
</reference>
<dbReference type="Gramene" id="AET7Gv20653700.1">
    <property type="protein sequence ID" value="AET7Gv20653700.1"/>
    <property type="gene ID" value="AET7Gv20653700"/>
</dbReference>
<reference evidence="2" key="3">
    <citation type="journal article" date="2017" name="Nature">
        <title>Genome sequence of the progenitor of the wheat D genome Aegilops tauschii.</title>
        <authorList>
            <person name="Luo M.C."/>
            <person name="Gu Y.Q."/>
            <person name="Puiu D."/>
            <person name="Wang H."/>
            <person name="Twardziok S.O."/>
            <person name="Deal K.R."/>
            <person name="Huo N."/>
            <person name="Zhu T."/>
            <person name="Wang L."/>
            <person name="Wang Y."/>
            <person name="McGuire P.E."/>
            <person name="Liu S."/>
            <person name="Long H."/>
            <person name="Ramasamy R.K."/>
            <person name="Rodriguez J.C."/>
            <person name="Van S.L."/>
            <person name="Yuan L."/>
            <person name="Wang Z."/>
            <person name="Xia Z."/>
            <person name="Xiao L."/>
            <person name="Anderson O.D."/>
            <person name="Ouyang S."/>
            <person name="Liang Y."/>
            <person name="Zimin A.V."/>
            <person name="Pertea G."/>
            <person name="Qi P."/>
            <person name="Bennetzen J.L."/>
            <person name="Dai X."/>
            <person name="Dawson M.W."/>
            <person name="Muller H.G."/>
            <person name="Kugler K."/>
            <person name="Rivarola-Duarte L."/>
            <person name="Spannagl M."/>
            <person name="Mayer K.F.X."/>
            <person name="Lu F.H."/>
            <person name="Bevan M.W."/>
            <person name="Leroy P."/>
            <person name="Li P."/>
            <person name="You F.M."/>
            <person name="Sun Q."/>
            <person name="Liu Z."/>
            <person name="Lyons E."/>
            <person name="Wicker T."/>
            <person name="Salzberg S.L."/>
            <person name="Devos K.M."/>
            <person name="Dvorak J."/>
        </authorList>
    </citation>
    <scope>NUCLEOTIDE SEQUENCE [LARGE SCALE GENOMIC DNA]</scope>
    <source>
        <strain evidence="2">cv. AL8/78</strain>
    </source>
</reference>
<feature type="region of interest" description="Disordered" evidence="1">
    <location>
        <begin position="17"/>
        <end position="41"/>
    </location>
</feature>
<dbReference type="Proteomes" id="UP000015105">
    <property type="component" value="Chromosome 7D"/>
</dbReference>
<reference evidence="2" key="4">
    <citation type="submission" date="2019-03" db="UniProtKB">
        <authorList>
            <consortium name="EnsemblPlants"/>
        </authorList>
    </citation>
    <scope>IDENTIFICATION</scope>
</reference>
<proteinExistence type="predicted"/>
<reference evidence="2" key="5">
    <citation type="journal article" date="2021" name="G3 (Bethesda)">
        <title>Aegilops tauschii genome assembly Aet v5.0 features greater sequence contiguity and improved annotation.</title>
        <authorList>
            <person name="Wang L."/>
            <person name="Zhu T."/>
            <person name="Rodriguez J.C."/>
            <person name="Deal K.R."/>
            <person name="Dubcovsky J."/>
            <person name="McGuire P.E."/>
            <person name="Lux T."/>
            <person name="Spannagl M."/>
            <person name="Mayer K.F.X."/>
            <person name="Baldrich P."/>
            <person name="Meyers B.C."/>
            <person name="Huo N."/>
            <person name="Gu Y.Q."/>
            <person name="Zhou H."/>
            <person name="Devos K.M."/>
            <person name="Bennetzen J.L."/>
            <person name="Unver T."/>
            <person name="Budak H."/>
            <person name="Gulick P.J."/>
            <person name="Galiba G."/>
            <person name="Kalapos B."/>
            <person name="Nelson D.R."/>
            <person name="Li P."/>
            <person name="You F.M."/>
            <person name="Luo M.C."/>
            <person name="Dvorak J."/>
        </authorList>
    </citation>
    <scope>NUCLEOTIDE SEQUENCE [LARGE SCALE GENOMIC DNA]</scope>
    <source>
        <strain evidence="2">cv. AL8/78</strain>
    </source>
</reference>
<sequence>RHKDRVTVLVAILSGSGPSENPKRLIKKPTTTTVPLPTRPRNSIGLASHIFLTASYPRPAHLAGTLPPTPSRPCRIRRSSDLASAMDSDSEMPVASDEEMV</sequence>
<name>A0A453RPC6_AEGTS</name>
<keyword evidence="3" id="KW-1185">Reference proteome</keyword>
<organism evidence="2 3">
    <name type="scientific">Aegilops tauschii subsp. strangulata</name>
    <name type="common">Goatgrass</name>
    <dbReference type="NCBI Taxonomy" id="200361"/>
    <lineage>
        <taxon>Eukaryota</taxon>
        <taxon>Viridiplantae</taxon>
        <taxon>Streptophyta</taxon>
        <taxon>Embryophyta</taxon>
        <taxon>Tracheophyta</taxon>
        <taxon>Spermatophyta</taxon>
        <taxon>Magnoliopsida</taxon>
        <taxon>Liliopsida</taxon>
        <taxon>Poales</taxon>
        <taxon>Poaceae</taxon>
        <taxon>BOP clade</taxon>
        <taxon>Pooideae</taxon>
        <taxon>Triticodae</taxon>
        <taxon>Triticeae</taxon>
        <taxon>Triticinae</taxon>
        <taxon>Aegilops</taxon>
    </lineage>
</organism>
<protein>
    <submittedName>
        <fullName evidence="2">Uncharacterized protein</fullName>
    </submittedName>
</protein>
<accession>A0A453RPC6</accession>
<feature type="region of interest" description="Disordered" evidence="1">
    <location>
        <begin position="63"/>
        <end position="101"/>
    </location>
</feature>
<evidence type="ECO:0000313" key="2">
    <source>
        <dbReference type="EnsemblPlants" id="AET7Gv20653700.1"/>
    </source>
</evidence>
<dbReference type="AlphaFoldDB" id="A0A453RPC6"/>
<evidence type="ECO:0000256" key="1">
    <source>
        <dbReference type="SAM" id="MobiDB-lite"/>
    </source>
</evidence>